<comment type="similarity">
    <text evidence="1">Belongs to the GSP E family.</text>
</comment>
<gene>
    <name evidence="3" type="ORF">ENO26_09275</name>
</gene>
<reference evidence="3" key="1">
    <citation type="journal article" date="2020" name="mSystems">
        <title>Genome- and Community-Level Interaction Insights into Carbon Utilization and Element Cycling Functions of Hydrothermarchaeota in Hydrothermal Sediment.</title>
        <authorList>
            <person name="Zhou Z."/>
            <person name="Liu Y."/>
            <person name="Xu W."/>
            <person name="Pan J."/>
            <person name="Luo Z.H."/>
            <person name="Li M."/>
        </authorList>
    </citation>
    <scope>NUCLEOTIDE SEQUENCE [LARGE SCALE GENOMIC DNA]</scope>
    <source>
        <strain evidence="3">SpSt-125</strain>
    </source>
</reference>
<dbReference type="EMBL" id="DSEU01000065">
    <property type="protein sequence ID" value="HEM67733.1"/>
    <property type="molecule type" value="Genomic_DNA"/>
</dbReference>
<feature type="domain" description="AAA+ ATPase" evidence="2">
    <location>
        <begin position="245"/>
        <end position="371"/>
    </location>
</feature>
<dbReference type="GO" id="GO:0016887">
    <property type="term" value="F:ATP hydrolysis activity"/>
    <property type="evidence" value="ECO:0007669"/>
    <property type="project" value="InterPro"/>
</dbReference>
<dbReference type="InterPro" id="IPR003593">
    <property type="entry name" value="AAA+_ATPase"/>
</dbReference>
<proteinExistence type="inferred from homology"/>
<evidence type="ECO:0000256" key="1">
    <source>
        <dbReference type="ARBA" id="ARBA00006611"/>
    </source>
</evidence>
<name>A0A7J2U631_9CREN</name>
<dbReference type="PANTHER" id="PTHR30486:SF6">
    <property type="entry name" value="TYPE IV PILUS RETRACTATION ATPASE PILT"/>
    <property type="match status" value="1"/>
</dbReference>
<dbReference type="Pfam" id="PF00437">
    <property type="entry name" value="T2SSE"/>
    <property type="match status" value="1"/>
</dbReference>
<keyword evidence="3" id="KW-0547">Nucleotide-binding</keyword>
<accession>A0A7J2U631</accession>
<sequence>MSSSGFSEVIDRYRVGFQGLVWVVIARGFDDKLRYFVEEPSLNTFLLSLKNSVSQRILSDVGVLKEVSSFLTFDEGYSYVKNLVVDVCRKVFGRRCNGVSQDELNAVSYYVLRDFVGYGEIDPFVRDQEIEDITCDGVERPIYVFHRRFEWLETNKKLDERVLETVVRKLAYRADREASIAQPIVEGVIRPEGYRVHIVLDAISTHGHSFTIRKYRERPFTVVELVNSNMVDAGVAGLLWLAAENKQGAIFYGPTGSGKTTLLNAIAMLLAPEMKIVTAEDTQEIRLPFHENWMSMVTRLSSDPAVQNITIQAQIESAMRQRPDVLIVGEIRSRESYSFFQAVSTGHGGLTTIHAEDMASLIRRLLTPPMSVPPSLVATAKLLIQVQRLLYKDSVIRRVTYIHEIEGYDPVENRLSVKLVCKWSREKDSWLFNLRDSRLIKDVADLLLLNYEDVLEDLRKRATVLLYAAKKNMDIVQLHILVRRYRREPDKVYREAVEFVKEPYTFKTFDEVEREYF</sequence>
<evidence type="ECO:0000259" key="2">
    <source>
        <dbReference type="SMART" id="SM00382"/>
    </source>
</evidence>
<dbReference type="SMART" id="SM00382">
    <property type="entry name" value="AAA"/>
    <property type="match status" value="1"/>
</dbReference>
<dbReference type="Gene3D" id="3.40.50.300">
    <property type="entry name" value="P-loop containing nucleotide triphosphate hydrolases"/>
    <property type="match status" value="1"/>
</dbReference>
<dbReference type="InterPro" id="IPR050921">
    <property type="entry name" value="T4SS_GSP_E_ATPase"/>
</dbReference>
<organism evidence="3">
    <name type="scientific">Ignisphaera aggregans</name>
    <dbReference type="NCBI Taxonomy" id="334771"/>
    <lineage>
        <taxon>Archaea</taxon>
        <taxon>Thermoproteota</taxon>
        <taxon>Thermoprotei</taxon>
        <taxon>Desulfurococcales</taxon>
        <taxon>Desulfurococcaceae</taxon>
        <taxon>Ignisphaera</taxon>
    </lineage>
</organism>
<protein>
    <submittedName>
        <fullName evidence="3">ATP-binding cassette domain-containing protein</fullName>
    </submittedName>
</protein>
<dbReference type="CDD" id="cd01130">
    <property type="entry name" value="VirB11-like_ATPase"/>
    <property type="match status" value="1"/>
</dbReference>
<dbReference type="InterPro" id="IPR001482">
    <property type="entry name" value="T2SS/T4SS_dom"/>
</dbReference>
<evidence type="ECO:0000313" key="3">
    <source>
        <dbReference type="EMBL" id="HEM67733.1"/>
    </source>
</evidence>
<dbReference type="InterPro" id="IPR027417">
    <property type="entry name" value="P-loop_NTPase"/>
</dbReference>
<keyword evidence="3" id="KW-0067">ATP-binding</keyword>
<dbReference type="AlphaFoldDB" id="A0A7J2U631"/>
<dbReference type="PANTHER" id="PTHR30486">
    <property type="entry name" value="TWITCHING MOTILITY PROTEIN PILT"/>
    <property type="match status" value="1"/>
</dbReference>
<comment type="caution">
    <text evidence="3">The sequence shown here is derived from an EMBL/GenBank/DDBJ whole genome shotgun (WGS) entry which is preliminary data.</text>
</comment>
<dbReference type="SUPFAM" id="SSF52540">
    <property type="entry name" value="P-loop containing nucleoside triphosphate hydrolases"/>
    <property type="match status" value="1"/>
</dbReference>
<dbReference type="Gene3D" id="3.30.450.380">
    <property type="match status" value="1"/>
</dbReference>
<dbReference type="GO" id="GO:0005524">
    <property type="term" value="F:ATP binding"/>
    <property type="evidence" value="ECO:0007669"/>
    <property type="project" value="UniProtKB-KW"/>
</dbReference>